<accession>A0A0F9VPG2</accession>
<evidence type="ECO:0000256" key="1">
    <source>
        <dbReference type="SAM" id="Phobius"/>
    </source>
</evidence>
<keyword evidence="1" id="KW-1133">Transmembrane helix</keyword>
<reference evidence="2" key="1">
    <citation type="journal article" date="2015" name="Nature">
        <title>Complex archaea that bridge the gap between prokaryotes and eukaryotes.</title>
        <authorList>
            <person name="Spang A."/>
            <person name="Saw J.H."/>
            <person name="Jorgensen S.L."/>
            <person name="Zaremba-Niedzwiedzka K."/>
            <person name="Martijn J."/>
            <person name="Lind A.E."/>
            <person name="van Eijk R."/>
            <person name="Schleper C."/>
            <person name="Guy L."/>
            <person name="Ettema T.J."/>
        </authorList>
    </citation>
    <scope>NUCLEOTIDE SEQUENCE</scope>
</reference>
<dbReference type="EMBL" id="LAZR01000017">
    <property type="protein sequence ID" value="KKO05940.1"/>
    <property type="molecule type" value="Genomic_DNA"/>
</dbReference>
<gene>
    <name evidence="2" type="ORF">LCGC14_0069520</name>
</gene>
<comment type="caution">
    <text evidence="2">The sequence shown here is derived from an EMBL/GenBank/DDBJ whole genome shotgun (WGS) entry which is preliminary data.</text>
</comment>
<dbReference type="AlphaFoldDB" id="A0A0F9VPG2"/>
<sequence length="33" mass="4007">MNFERDLKITIKNGVLYFLDFKTMLFLWGIMHA</sequence>
<keyword evidence="1" id="KW-0812">Transmembrane</keyword>
<proteinExistence type="predicted"/>
<keyword evidence="1" id="KW-0472">Membrane</keyword>
<organism evidence="2">
    <name type="scientific">marine sediment metagenome</name>
    <dbReference type="NCBI Taxonomy" id="412755"/>
    <lineage>
        <taxon>unclassified sequences</taxon>
        <taxon>metagenomes</taxon>
        <taxon>ecological metagenomes</taxon>
    </lineage>
</organism>
<evidence type="ECO:0000313" key="2">
    <source>
        <dbReference type="EMBL" id="KKO05940.1"/>
    </source>
</evidence>
<feature type="transmembrane region" description="Helical" evidence="1">
    <location>
        <begin position="14"/>
        <end position="31"/>
    </location>
</feature>
<protein>
    <submittedName>
        <fullName evidence="2">Uncharacterized protein</fullName>
    </submittedName>
</protein>
<name>A0A0F9VPG2_9ZZZZ</name>